<dbReference type="PRINTS" id="PR00035">
    <property type="entry name" value="HTHGNTR"/>
</dbReference>
<dbReference type="SMART" id="SM00345">
    <property type="entry name" value="HTH_GNTR"/>
    <property type="match status" value="1"/>
</dbReference>
<accession>A0A7V8JR19</accession>
<evidence type="ECO:0000313" key="6">
    <source>
        <dbReference type="Proteomes" id="UP000461670"/>
    </source>
</evidence>
<dbReference type="Proteomes" id="UP000461670">
    <property type="component" value="Unassembled WGS sequence"/>
</dbReference>
<dbReference type="InterPro" id="IPR028978">
    <property type="entry name" value="Chorismate_lyase_/UTRA_dom_sf"/>
</dbReference>
<dbReference type="GO" id="GO:0045892">
    <property type="term" value="P:negative regulation of DNA-templated transcription"/>
    <property type="evidence" value="ECO:0007669"/>
    <property type="project" value="TreeGrafter"/>
</dbReference>
<dbReference type="InterPro" id="IPR050679">
    <property type="entry name" value="Bact_HTH_transcr_reg"/>
</dbReference>
<gene>
    <name evidence="5" type="primary">mngR</name>
    <name evidence="5" type="ORF">GAK30_01293</name>
</gene>
<evidence type="ECO:0000256" key="1">
    <source>
        <dbReference type="ARBA" id="ARBA00023015"/>
    </source>
</evidence>
<evidence type="ECO:0000313" key="5">
    <source>
        <dbReference type="EMBL" id="KAF1022148.1"/>
    </source>
</evidence>
<name>A0A7V8JR19_9BURK</name>
<keyword evidence="1" id="KW-0805">Transcription regulation</keyword>
<dbReference type="SUPFAM" id="SSF64288">
    <property type="entry name" value="Chorismate lyase-like"/>
    <property type="match status" value="1"/>
</dbReference>
<protein>
    <submittedName>
        <fullName evidence="5">Mannosyl-D-glycerate transport/metabolism system repressor MngR</fullName>
    </submittedName>
</protein>
<dbReference type="Pfam" id="PF00392">
    <property type="entry name" value="GntR"/>
    <property type="match status" value="1"/>
</dbReference>
<dbReference type="InterPro" id="IPR036390">
    <property type="entry name" value="WH_DNA-bd_sf"/>
</dbReference>
<evidence type="ECO:0000259" key="4">
    <source>
        <dbReference type="PROSITE" id="PS50949"/>
    </source>
</evidence>
<dbReference type="Gene3D" id="1.10.10.10">
    <property type="entry name" value="Winged helix-like DNA-binding domain superfamily/Winged helix DNA-binding domain"/>
    <property type="match status" value="1"/>
</dbReference>
<dbReference type="PROSITE" id="PS50949">
    <property type="entry name" value="HTH_GNTR"/>
    <property type="match status" value="1"/>
</dbReference>
<feature type="domain" description="HTH gntR-type" evidence="4">
    <location>
        <begin position="17"/>
        <end position="85"/>
    </location>
</feature>
<dbReference type="InterPro" id="IPR000524">
    <property type="entry name" value="Tscrpt_reg_HTH_GntR"/>
</dbReference>
<dbReference type="CDD" id="cd07377">
    <property type="entry name" value="WHTH_GntR"/>
    <property type="match status" value="1"/>
</dbReference>
<dbReference type="EMBL" id="WNDQ01000014">
    <property type="protein sequence ID" value="KAF1022148.1"/>
    <property type="molecule type" value="Genomic_DNA"/>
</dbReference>
<dbReference type="GO" id="GO:0003677">
    <property type="term" value="F:DNA binding"/>
    <property type="evidence" value="ECO:0007669"/>
    <property type="project" value="UniProtKB-KW"/>
</dbReference>
<dbReference type="PANTHER" id="PTHR44846">
    <property type="entry name" value="MANNOSYL-D-GLYCERATE TRANSPORT/METABOLISM SYSTEM REPRESSOR MNGR-RELATED"/>
    <property type="match status" value="1"/>
</dbReference>
<organism evidence="5 6">
    <name type="scientific">Paracidovorax wautersii</name>
    <dbReference type="NCBI Taxonomy" id="1177982"/>
    <lineage>
        <taxon>Bacteria</taxon>
        <taxon>Pseudomonadati</taxon>
        <taxon>Pseudomonadota</taxon>
        <taxon>Betaproteobacteria</taxon>
        <taxon>Burkholderiales</taxon>
        <taxon>Comamonadaceae</taxon>
        <taxon>Paracidovorax</taxon>
    </lineage>
</organism>
<reference evidence="6" key="1">
    <citation type="journal article" date="2020" name="MBio">
        <title>Horizontal gene transfer to a defensive symbiont with a reduced genome amongst a multipartite beetle microbiome.</title>
        <authorList>
            <person name="Waterworth S.C."/>
            <person name="Florez L.V."/>
            <person name="Rees E.R."/>
            <person name="Hertweck C."/>
            <person name="Kaltenpoth M."/>
            <person name="Kwan J.C."/>
        </authorList>
    </citation>
    <scope>NUCLEOTIDE SEQUENCE [LARGE SCALE GENOMIC DNA]</scope>
</reference>
<dbReference type="Gene3D" id="3.40.1410.10">
    <property type="entry name" value="Chorismate lyase-like"/>
    <property type="match status" value="1"/>
</dbReference>
<dbReference type="InterPro" id="IPR011663">
    <property type="entry name" value="UTRA"/>
</dbReference>
<dbReference type="SUPFAM" id="SSF46785">
    <property type="entry name" value="Winged helix' DNA-binding domain"/>
    <property type="match status" value="1"/>
</dbReference>
<dbReference type="SMART" id="SM00866">
    <property type="entry name" value="UTRA"/>
    <property type="match status" value="1"/>
</dbReference>
<evidence type="ECO:0000256" key="2">
    <source>
        <dbReference type="ARBA" id="ARBA00023125"/>
    </source>
</evidence>
<evidence type="ECO:0000256" key="3">
    <source>
        <dbReference type="ARBA" id="ARBA00023163"/>
    </source>
</evidence>
<comment type="caution">
    <text evidence="5">The sequence shown here is derived from an EMBL/GenBank/DDBJ whole genome shotgun (WGS) entry which is preliminary data.</text>
</comment>
<keyword evidence="3" id="KW-0804">Transcription</keyword>
<keyword evidence="2" id="KW-0238">DNA-binding</keyword>
<dbReference type="GO" id="GO:0003700">
    <property type="term" value="F:DNA-binding transcription factor activity"/>
    <property type="evidence" value="ECO:0007669"/>
    <property type="project" value="InterPro"/>
</dbReference>
<dbReference type="AlphaFoldDB" id="A0A7V8JR19"/>
<dbReference type="InterPro" id="IPR036388">
    <property type="entry name" value="WH-like_DNA-bd_sf"/>
</dbReference>
<dbReference type="Pfam" id="PF07702">
    <property type="entry name" value="UTRA"/>
    <property type="match status" value="1"/>
</dbReference>
<proteinExistence type="predicted"/>
<sequence>MTKTKPSPPAVVAEPGQSRYAALAQSLRARVVSGEWAPGMALPSEQLLAQQHGVALGTLRQALALLSEQGLVERVHGKGTFVRGTLSGASLLRFFRFGRGTGEVPQSRILRRQRLALPADVARAMGLAPGEGGLRLQRLRDLEDRPCLLEDIWLPLAAFEALADKADDPAGWPPLLYPLYAERCGVHVNRAVDHIAFGVLSAGQAELLALPPSHPCVIATRCAYDLAGRCVEYRETRGDAYAFQYTVNIT</sequence>
<dbReference type="PANTHER" id="PTHR44846:SF1">
    <property type="entry name" value="MANNOSYL-D-GLYCERATE TRANSPORT_METABOLISM SYSTEM REPRESSOR MNGR-RELATED"/>
    <property type="match status" value="1"/>
</dbReference>